<evidence type="ECO:0000313" key="5">
    <source>
        <dbReference type="Proteomes" id="UP001174936"/>
    </source>
</evidence>
<comment type="caution">
    <text evidence="4">The sequence shown here is derived from an EMBL/GenBank/DDBJ whole genome shotgun (WGS) entry which is preliminary data.</text>
</comment>
<evidence type="ECO:0000259" key="2">
    <source>
        <dbReference type="Pfam" id="PF03572"/>
    </source>
</evidence>
<keyword evidence="1" id="KW-0472">Membrane</keyword>
<proteinExistence type="predicted"/>
<name>A0AA39XX99_9PEZI</name>
<gene>
    <name evidence="4" type="ORF">B0T16DRAFT_420752</name>
</gene>
<dbReference type="GO" id="GO:0006508">
    <property type="term" value="P:proteolysis"/>
    <property type="evidence" value="ECO:0007669"/>
    <property type="project" value="InterPro"/>
</dbReference>
<dbReference type="AlphaFoldDB" id="A0AA39XX99"/>
<dbReference type="GO" id="GO:0008236">
    <property type="term" value="F:serine-type peptidase activity"/>
    <property type="evidence" value="ECO:0007669"/>
    <property type="project" value="InterPro"/>
</dbReference>
<sequence>MAMDIVSVSIDGTQVPKLYHFSELNATTTGRNRTAALPRAIVRINGEDAATVIERRNAVWSIYQDADSQWNSVMRSYAFPAASTFVAASLDYQGANLTLTYDNGETRTEPNFAIIRDGANFTGVVTGEDYYNRFCNPDTAPLAQAASATPSIIAPTPTPTVTIAAAPTIEGYPYPVVRDSGSNTTSGYFLNGTGYEDVAVLAVTSFSPGGDMGFVEYMTDFQRVIEEFLALSKANGKTKLVIDLAANGGGYIVAGYELFNQIFPGIPLFRADNLRETESLRHMAEVSGEFLNQILNFDGTGTEDGDADETTVARNRAFGALQQSPIIGNIVPGGVYAPDGTNLTSVEAILDPVIIKGDRFTAYAYTPLNETSDAFNISGTGHRANLPPAVFAPEDVVLLTDGTCGSTCTLFAYLMIQQLDVKATVVGGRPKAGKMQSVAGVEGAQVFFLPSLQSAATAVLTLSPELNQTDSELALLDEGYALRRAANPASPGGVNGKNAFMKGDAETPLQFLYQAANCRFFYTKEMLFGPGEVWKRAVDATWTDPAAFCVEGSRVSTNMSAEEADGKFFLNSKIRADSAGVAVAGSGGAVRAVLVGFLVVAVMVFV</sequence>
<dbReference type="InterPro" id="IPR056186">
    <property type="entry name" value="PDZ_CPAF-rel"/>
</dbReference>
<accession>A0AA39XX99</accession>
<dbReference type="Gene3D" id="3.90.226.10">
    <property type="entry name" value="2-enoyl-CoA Hydratase, Chain A, domain 1"/>
    <property type="match status" value="1"/>
</dbReference>
<feature type="domain" description="CPAF-like PDZ" evidence="3">
    <location>
        <begin position="3"/>
        <end position="117"/>
    </location>
</feature>
<feature type="transmembrane region" description="Helical" evidence="1">
    <location>
        <begin position="579"/>
        <end position="605"/>
    </location>
</feature>
<reference evidence="4" key="1">
    <citation type="submission" date="2023-06" db="EMBL/GenBank/DDBJ databases">
        <title>Genome-scale phylogeny and comparative genomics of the fungal order Sordariales.</title>
        <authorList>
            <consortium name="Lawrence Berkeley National Laboratory"/>
            <person name="Hensen N."/>
            <person name="Bonometti L."/>
            <person name="Westerberg I."/>
            <person name="Brannstrom I.O."/>
            <person name="Guillou S."/>
            <person name="Cros-Aarteil S."/>
            <person name="Calhoun S."/>
            <person name="Haridas S."/>
            <person name="Kuo A."/>
            <person name="Mondo S."/>
            <person name="Pangilinan J."/>
            <person name="Riley R."/>
            <person name="Labutti K."/>
            <person name="Andreopoulos B."/>
            <person name="Lipzen A."/>
            <person name="Chen C."/>
            <person name="Yanf M."/>
            <person name="Daum C."/>
            <person name="Ng V."/>
            <person name="Clum A."/>
            <person name="Steindorff A."/>
            <person name="Ohm R."/>
            <person name="Martin F."/>
            <person name="Silar P."/>
            <person name="Natvig D."/>
            <person name="Lalanne C."/>
            <person name="Gautier V."/>
            <person name="Ament-Velasquez S.L."/>
            <person name="Kruys A."/>
            <person name="Hutchinson M.I."/>
            <person name="Powell A.J."/>
            <person name="Barry K."/>
            <person name="Miller A.N."/>
            <person name="Grigoriev I.V."/>
            <person name="Debuchy R."/>
            <person name="Gladieux P."/>
            <person name="Thoren M.H."/>
            <person name="Johannesson H."/>
        </authorList>
    </citation>
    <scope>NUCLEOTIDE SEQUENCE</scope>
    <source>
        <strain evidence="4">SMH2532-1</strain>
    </source>
</reference>
<dbReference type="PANTHER" id="PTHR37049">
    <property type="entry name" value="PEPTIDASE S41 FAMILY PROTEIN"/>
    <property type="match status" value="1"/>
</dbReference>
<evidence type="ECO:0000313" key="4">
    <source>
        <dbReference type="EMBL" id="KAK0641943.1"/>
    </source>
</evidence>
<keyword evidence="1" id="KW-1133">Transmembrane helix</keyword>
<dbReference type="PANTHER" id="PTHR37049:SF4">
    <property type="entry name" value="RHODANESE DOMAIN-CONTAINING PROTEIN"/>
    <property type="match status" value="1"/>
</dbReference>
<keyword evidence="5" id="KW-1185">Reference proteome</keyword>
<evidence type="ECO:0008006" key="6">
    <source>
        <dbReference type="Google" id="ProtNLM"/>
    </source>
</evidence>
<dbReference type="Pfam" id="PF03572">
    <property type="entry name" value="Peptidase_S41"/>
    <property type="match status" value="1"/>
</dbReference>
<evidence type="ECO:0000256" key="1">
    <source>
        <dbReference type="SAM" id="Phobius"/>
    </source>
</evidence>
<organism evidence="4 5">
    <name type="scientific">Cercophora newfieldiana</name>
    <dbReference type="NCBI Taxonomy" id="92897"/>
    <lineage>
        <taxon>Eukaryota</taxon>
        <taxon>Fungi</taxon>
        <taxon>Dikarya</taxon>
        <taxon>Ascomycota</taxon>
        <taxon>Pezizomycotina</taxon>
        <taxon>Sordariomycetes</taxon>
        <taxon>Sordariomycetidae</taxon>
        <taxon>Sordariales</taxon>
        <taxon>Lasiosphaeriaceae</taxon>
        <taxon>Cercophora</taxon>
    </lineage>
</organism>
<protein>
    <recommendedName>
        <fullName evidence="6">Tail specific protease domain-containing protein</fullName>
    </recommendedName>
</protein>
<feature type="domain" description="Tail specific protease" evidence="2">
    <location>
        <begin position="198"/>
        <end position="435"/>
    </location>
</feature>
<keyword evidence="1" id="KW-0812">Transmembrane</keyword>
<dbReference type="InterPro" id="IPR029045">
    <property type="entry name" value="ClpP/crotonase-like_dom_sf"/>
</dbReference>
<evidence type="ECO:0000259" key="3">
    <source>
        <dbReference type="Pfam" id="PF23658"/>
    </source>
</evidence>
<dbReference type="SUPFAM" id="SSF52096">
    <property type="entry name" value="ClpP/crotonase"/>
    <property type="match status" value="1"/>
</dbReference>
<dbReference type="InterPro" id="IPR052766">
    <property type="entry name" value="S41A_metabolite_peptidase"/>
</dbReference>
<dbReference type="InterPro" id="IPR005151">
    <property type="entry name" value="Tail-specific_protease"/>
</dbReference>
<dbReference type="Proteomes" id="UP001174936">
    <property type="component" value="Unassembled WGS sequence"/>
</dbReference>
<dbReference type="Pfam" id="PF23658">
    <property type="entry name" value="PDZ_CPAF_rel"/>
    <property type="match status" value="1"/>
</dbReference>
<dbReference type="EMBL" id="JAULSV010000006">
    <property type="protein sequence ID" value="KAK0641943.1"/>
    <property type="molecule type" value="Genomic_DNA"/>
</dbReference>